<organism evidence="4 5">
    <name type="scientific">Trichuris suis</name>
    <name type="common">pig whipworm</name>
    <dbReference type="NCBI Taxonomy" id="68888"/>
    <lineage>
        <taxon>Eukaryota</taxon>
        <taxon>Metazoa</taxon>
        <taxon>Ecdysozoa</taxon>
        <taxon>Nematoda</taxon>
        <taxon>Enoplea</taxon>
        <taxon>Dorylaimia</taxon>
        <taxon>Trichinellida</taxon>
        <taxon>Trichuridae</taxon>
        <taxon>Trichuris</taxon>
    </lineage>
</organism>
<dbReference type="InterPro" id="IPR055475">
    <property type="entry name" value="DUF7047"/>
</dbReference>
<dbReference type="PROSITE" id="PS50878">
    <property type="entry name" value="RT_POL"/>
    <property type="match status" value="1"/>
</dbReference>
<sequence length="1039" mass="116969">MERLLLAKGLNFIPTPKTVSFADLIARVEQSLVNVEPNKANQIRGAISSILTRTKYTPKKNLSLMEVKILKDVKKDKNIIITRADKGNAVVILNRDMYISNVKQLLDTGSYKPIQVDPTDNVRKKLKTKLTRYAEETKEEQLLNFAKFLKYSSNTKCPELYCLPKIHKTGNPFRPIISSVGSATSAIGRYVSRIIRPLTGNKNSSTLNSKEFVRQIREIELQEDDLLVSYDVKDLFTSIPLSYTYNIIFEALDTDFSLKERTKLNPYHIVDLIKFCMTEGNYFHFQGAHFSQTQGVPMGSPLSPVLAEFFMEHLEQRAFACDNFTRRVEFFKRYVDDIFAIVKKGHEQSFLHHLNGLFTEHIKFTIEKEHGGRLPFLDALVIKDGHRPRPQFRIERGPIDNEGGGELRTLPGPGGTQRDVCLHQRHLDARARRRRRPCFGLGGEHGRLAWKRDNEAGSVPPRLSRRSVFSLCGKLVGHLPVCGWLRVVTALIKRRVNDATSTWDQAIEDDELRMLLQEVVSEARSRDPARGMRDVTGDEARVWVDASSLAIGVALEVDGAIVEDASWLRSDEASHINMAELDAVVKGLNLAISWRMSKIQLVTDSSTVHRWITDGLSGKTRLRTKASSEMLIRRRIGIVLSLVQEYSLDLSVKLVKSAENKADVLTRVPQRWSRILGTPTPVCATAIDEEVESRIAEIHHNSGHPGVRRTLYFVRKVCPSVSRRQVRQVIVGCEACQSIDPAPVKWRRGSLSVEKVWQRVGMDIAHYGGRPYLSLIDCGPSRFTIWRPLRWHTSADVVEQLESVFCERGAPEELLADNDTAFRSKVFSRFATRWGIRVRFRCAHVPSGNGIVERCHRTVKVIAARKGCSIAEAAYLYNVMPRDGTASPSSPADLVYRYPVRVRGVDPPAVYSPTEDNPYAVGDSVWVKSPGTRCDARYHRGTVTGTVSSQAAEVDGVPRHVRDIRRRDVSVKSTSSDSLGSRQEDPMILRFRAQTQPEAPTESSGEALEGRPTLRRSARIRRRRAYTCCDGASGGSVPE</sequence>
<accession>A0A085M3Y4</accession>
<dbReference type="SUPFAM" id="SSF53098">
    <property type="entry name" value="Ribonuclease H-like"/>
    <property type="match status" value="2"/>
</dbReference>
<feature type="compositionally biased region" description="Polar residues" evidence="1">
    <location>
        <begin position="993"/>
        <end position="1004"/>
    </location>
</feature>
<protein>
    <submittedName>
        <fullName evidence="4">Uncharacterized protein</fullName>
    </submittedName>
</protein>
<feature type="domain" description="Reverse transcriptase" evidence="2">
    <location>
        <begin position="144"/>
        <end position="388"/>
    </location>
</feature>
<keyword evidence="5" id="KW-1185">Reference proteome</keyword>
<dbReference type="EMBL" id="KL363234">
    <property type="protein sequence ID" value="KFD51930.1"/>
    <property type="molecule type" value="Genomic_DNA"/>
</dbReference>
<dbReference type="PANTHER" id="PTHR21301:SF10">
    <property type="entry name" value="REVERSE TRANSCRIPTASE DOMAIN-CONTAINING PROTEIN"/>
    <property type="match status" value="1"/>
</dbReference>
<dbReference type="GO" id="GO:0003676">
    <property type="term" value="F:nucleic acid binding"/>
    <property type="evidence" value="ECO:0007669"/>
    <property type="project" value="InterPro"/>
</dbReference>
<reference evidence="4 5" key="1">
    <citation type="journal article" date="2014" name="Nat. Genet.">
        <title>Genome and transcriptome of the porcine whipworm Trichuris suis.</title>
        <authorList>
            <person name="Jex A.R."/>
            <person name="Nejsum P."/>
            <person name="Schwarz E.M."/>
            <person name="Hu L."/>
            <person name="Young N.D."/>
            <person name="Hall R.S."/>
            <person name="Korhonen P.K."/>
            <person name="Liao S."/>
            <person name="Thamsborg S."/>
            <person name="Xia J."/>
            <person name="Xu P."/>
            <person name="Wang S."/>
            <person name="Scheerlinck J.P."/>
            <person name="Hofmann A."/>
            <person name="Sternberg P.W."/>
            <person name="Wang J."/>
            <person name="Gasser R.B."/>
        </authorList>
    </citation>
    <scope>NUCLEOTIDE SEQUENCE [LARGE SCALE GENOMIC DNA]</scope>
    <source>
        <strain evidence="4">DCEP-RM93M</strain>
    </source>
</reference>
<dbReference type="InterPro" id="IPR036397">
    <property type="entry name" value="RNaseH_sf"/>
</dbReference>
<dbReference type="InterPro" id="IPR000477">
    <property type="entry name" value="RT_dom"/>
</dbReference>
<dbReference type="PROSITE" id="PS50994">
    <property type="entry name" value="INTEGRASE"/>
    <property type="match status" value="1"/>
</dbReference>
<dbReference type="Proteomes" id="UP000030764">
    <property type="component" value="Unassembled WGS sequence"/>
</dbReference>
<evidence type="ECO:0000256" key="1">
    <source>
        <dbReference type="SAM" id="MobiDB-lite"/>
    </source>
</evidence>
<dbReference type="InterPro" id="IPR001584">
    <property type="entry name" value="Integrase_cat-core"/>
</dbReference>
<gene>
    <name evidence="4" type="ORF">M513_07259</name>
</gene>
<evidence type="ECO:0000259" key="2">
    <source>
        <dbReference type="PROSITE" id="PS50878"/>
    </source>
</evidence>
<feature type="region of interest" description="Disordered" evidence="1">
    <location>
        <begin position="391"/>
        <end position="415"/>
    </location>
</feature>
<evidence type="ECO:0000313" key="4">
    <source>
        <dbReference type="EMBL" id="KFD51930.1"/>
    </source>
</evidence>
<dbReference type="PANTHER" id="PTHR21301">
    <property type="entry name" value="REVERSE TRANSCRIPTASE"/>
    <property type="match status" value="1"/>
</dbReference>
<dbReference type="Gene3D" id="3.30.420.10">
    <property type="entry name" value="Ribonuclease H-like superfamily/Ribonuclease H"/>
    <property type="match status" value="2"/>
</dbReference>
<feature type="domain" description="Integrase catalytic" evidence="3">
    <location>
        <begin position="739"/>
        <end position="860"/>
    </location>
</feature>
<feature type="compositionally biased region" description="Polar residues" evidence="1">
    <location>
        <begin position="971"/>
        <end position="981"/>
    </location>
</feature>
<dbReference type="SUPFAM" id="SSF56672">
    <property type="entry name" value="DNA/RNA polymerases"/>
    <property type="match status" value="1"/>
</dbReference>
<dbReference type="Pfam" id="PF00078">
    <property type="entry name" value="RVT_1"/>
    <property type="match status" value="1"/>
</dbReference>
<dbReference type="AlphaFoldDB" id="A0A085M3Y4"/>
<dbReference type="InterPro" id="IPR012337">
    <property type="entry name" value="RNaseH-like_sf"/>
</dbReference>
<name>A0A085M3Y4_9BILA</name>
<evidence type="ECO:0000313" key="5">
    <source>
        <dbReference type="Proteomes" id="UP000030764"/>
    </source>
</evidence>
<dbReference type="InterPro" id="IPR043502">
    <property type="entry name" value="DNA/RNA_pol_sf"/>
</dbReference>
<proteinExistence type="predicted"/>
<dbReference type="GO" id="GO:0015074">
    <property type="term" value="P:DNA integration"/>
    <property type="evidence" value="ECO:0007669"/>
    <property type="project" value="InterPro"/>
</dbReference>
<feature type="region of interest" description="Disordered" evidence="1">
    <location>
        <begin position="964"/>
        <end position="1020"/>
    </location>
</feature>
<dbReference type="Pfam" id="PF23088">
    <property type="entry name" value="DUF7047"/>
    <property type="match status" value="1"/>
</dbReference>
<dbReference type="CDD" id="cd00304">
    <property type="entry name" value="RT_like"/>
    <property type="match status" value="1"/>
</dbReference>
<evidence type="ECO:0000259" key="3">
    <source>
        <dbReference type="PROSITE" id="PS50994"/>
    </source>
</evidence>
<dbReference type="GO" id="GO:0042575">
    <property type="term" value="C:DNA polymerase complex"/>
    <property type="evidence" value="ECO:0007669"/>
    <property type="project" value="UniProtKB-ARBA"/>
</dbReference>